<evidence type="ECO:0000313" key="2">
    <source>
        <dbReference type="EMBL" id="PPQ65740.1"/>
    </source>
</evidence>
<comment type="caution">
    <text evidence="2">The sequence shown here is derived from an EMBL/GenBank/DDBJ whole genome shotgun (WGS) entry which is preliminary data.</text>
</comment>
<feature type="region of interest" description="Disordered" evidence="1">
    <location>
        <begin position="1"/>
        <end position="83"/>
    </location>
</feature>
<dbReference type="OrthoDB" id="2959034at2759"/>
<organism evidence="2 3">
    <name type="scientific">Panaeolus cyanescens</name>
    <dbReference type="NCBI Taxonomy" id="181874"/>
    <lineage>
        <taxon>Eukaryota</taxon>
        <taxon>Fungi</taxon>
        <taxon>Dikarya</taxon>
        <taxon>Basidiomycota</taxon>
        <taxon>Agaricomycotina</taxon>
        <taxon>Agaricomycetes</taxon>
        <taxon>Agaricomycetidae</taxon>
        <taxon>Agaricales</taxon>
        <taxon>Agaricineae</taxon>
        <taxon>Galeropsidaceae</taxon>
        <taxon>Panaeolus</taxon>
    </lineage>
</organism>
<accession>A0A409VHN3</accession>
<dbReference type="InParanoid" id="A0A409VHN3"/>
<dbReference type="AlphaFoldDB" id="A0A409VHN3"/>
<evidence type="ECO:0000313" key="3">
    <source>
        <dbReference type="Proteomes" id="UP000284842"/>
    </source>
</evidence>
<name>A0A409VHN3_9AGAR</name>
<feature type="compositionally biased region" description="Low complexity" evidence="1">
    <location>
        <begin position="40"/>
        <end position="68"/>
    </location>
</feature>
<reference evidence="2 3" key="1">
    <citation type="journal article" date="2018" name="Evol. Lett.">
        <title>Horizontal gene cluster transfer increased hallucinogenic mushroom diversity.</title>
        <authorList>
            <person name="Reynolds H.T."/>
            <person name="Vijayakumar V."/>
            <person name="Gluck-Thaler E."/>
            <person name="Korotkin H.B."/>
            <person name="Matheny P.B."/>
            <person name="Slot J.C."/>
        </authorList>
    </citation>
    <scope>NUCLEOTIDE SEQUENCE [LARGE SCALE GENOMIC DNA]</scope>
    <source>
        <strain evidence="2 3">2629</strain>
    </source>
</reference>
<feature type="region of interest" description="Disordered" evidence="1">
    <location>
        <begin position="335"/>
        <end position="356"/>
    </location>
</feature>
<gene>
    <name evidence="2" type="ORF">CVT24_011773</name>
</gene>
<proteinExistence type="predicted"/>
<dbReference type="Proteomes" id="UP000284842">
    <property type="component" value="Unassembled WGS sequence"/>
</dbReference>
<sequence>MIIDKIPLPEDPTPAEAPPSYDTLSPSTRRGYPGTGSSKGGPSSPSTSSQSISSTSTSPISPSSPSIPNYKKGKGRAPNNSWFSFTTSRTAREVRTTVLSLVRDLIQEYNTSGDITNVAAHVGILQSCADACAVNDVSLSSILQEKSIENHTPLYWAIVKRLPDEHHDVEAAQGPDLISTLISYAAPLTPETVKEVRSACLATSDQKLFQRLRLTPDFTPVSGKDQMLLGVSMSPDEVEVEELQGDGAMFMVHFVVPHFHKRMVVSKEISLEFIARNRLWRLRFFVSKGEHGLRVVGSYTAAVKAGTWSISLELLDSSPPTYIDSRIVIEDASISRSTSPTVNPTPSSPSRNSFSLSSILSSEEDDSAYRPKPTIELRIYSREQLESKGYNSSPLCVRLEDSLMAANLQYANNAYVSSDDKLRGRFEARLAPPQHDHECIIC</sequence>
<evidence type="ECO:0000256" key="1">
    <source>
        <dbReference type="SAM" id="MobiDB-lite"/>
    </source>
</evidence>
<keyword evidence="3" id="KW-1185">Reference proteome</keyword>
<dbReference type="EMBL" id="NHTK01006059">
    <property type="protein sequence ID" value="PPQ65740.1"/>
    <property type="molecule type" value="Genomic_DNA"/>
</dbReference>
<protein>
    <submittedName>
        <fullName evidence="2">Uncharacterized protein</fullName>
    </submittedName>
</protein>